<accession>A0A1H8Q3M2</accession>
<organism evidence="6 7">
    <name type="scientific">Trujillonella endophytica</name>
    <dbReference type="NCBI Taxonomy" id="673521"/>
    <lineage>
        <taxon>Bacteria</taxon>
        <taxon>Bacillati</taxon>
        <taxon>Actinomycetota</taxon>
        <taxon>Actinomycetes</taxon>
        <taxon>Geodermatophilales</taxon>
        <taxon>Geodermatophilaceae</taxon>
        <taxon>Trujillonella</taxon>
    </lineage>
</organism>
<dbReference type="Proteomes" id="UP000198960">
    <property type="component" value="Unassembled WGS sequence"/>
</dbReference>
<evidence type="ECO:0000313" key="7">
    <source>
        <dbReference type="Proteomes" id="UP000198960"/>
    </source>
</evidence>
<dbReference type="InterPro" id="IPR001647">
    <property type="entry name" value="HTH_TetR"/>
</dbReference>
<dbReference type="SUPFAM" id="SSF46689">
    <property type="entry name" value="Homeodomain-like"/>
    <property type="match status" value="1"/>
</dbReference>
<dbReference type="GO" id="GO:0000976">
    <property type="term" value="F:transcription cis-regulatory region binding"/>
    <property type="evidence" value="ECO:0007669"/>
    <property type="project" value="TreeGrafter"/>
</dbReference>
<dbReference type="InterPro" id="IPR009057">
    <property type="entry name" value="Homeodomain-like_sf"/>
</dbReference>
<dbReference type="InterPro" id="IPR036271">
    <property type="entry name" value="Tet_transcr_reg_TetR-rel_C_sf"/>
</dbReference>
<gene>
    <name evidence="6" type="ORF">SAMN05660991_00544</name>
</gene>
<feature type="domain" description="HTH tetR-type" evidence="5">
    <location>
        <begin position="23"/>
        <end position="83"/>
    </location>
</feature>
<keyword evidence="2 4" id="KW-0238">DNA-binding</keyword>
<evidence type="ECO:0000256" key="4">
    <source>
        <dbReference type="PROSITE-ProRule" id="PRU00335"/>
    </source>
</evidence>
<keyword evidence="1" id="KW-0805">Transcription regulation</keyword>
<evidence type="ECO:0000256" key="1">
    <source>
        <dbReference type="ARBA" id="ARBA00023015"/>
    </source>
</evidence>
<proteinExistence type="predicted"/>
<dbReference type="PROSITE" id="PS50977">
    <property type="entry name" value="HTH_TETR_2"/>
    <property type="match status" value="1"/>
</dbReference>
<reference evidence="7" key="1">
    <citation type="submission" date="2016-10" db="EMBL/GenBank/DDBJ databases">
        <authorList>
            <person name="Varghese N."/>
            <person name="Submissions S."/>
        </authorList>
    </citation>
    <scope>NUCLEOTIDE SEQUENCE [LARGE SCALE GENOMIC DNA]</scope>
    <source>
        <strain evidence="7">DSM 45413</strain>
    </source>
</reference>
<evidence type="ECO:0000256" key="2">
    <source>
        <dbReference type="ARBA" id="ARBA00023125"/>
    </source>
</evidence>
<evidence type="ECO:0000313" key="6">
    <source>
        <dbReference type="EMBL" id="SEO48666.1"/>
    </source>
</evidence>
<dbReference type="PANTHER" id="PTHR30055:SF234">
    <property type="entry name" value="HTH-TYPE TRANSCRIPTIONAL REGULATOR BETI"/>
    <property type="match status" value="1"/>
</dbReference>
<dbReference type="PANTHER" id="PTHR30055">
    <property type="entry name" value="HTH-TYPE TRANSCRIPTIONAL REGULATOR RUTR"/>
    <property type="match status" value="1"/>
</dbReference>
<keyword evidence="3" id="KW-0804">Transcription</keyword>
<name>A0A1H8Q3M2_9ACTN</name>
<dbReference type="STRING" id="673521.SAMN05660991_00544"/>
<protein>
    <submittedName>
        <fullName evidence="6">Transcriptional regulator, TetR family</fullName>
    </submittedName>
</protein>
<dbReference type="Pfam" id="PF00440">
    <property type="entry name" value="TetR_N"/>
    <property type="match status" value="1"/>
</dbReference>
<keyword evidence="7" id="KW-1185">Reference proteome</keyword>
<dbReference type="InterPro" id="IPR050109">
    <property type="entry name" value="HTH-type_TetR-like_transc_reg"/>
</dbReference>
<feature type="DNA-binding region" description="H-T-H motif" evidence="4">
    <location>
        <begin position="46"/>
        <end position="65"/>
    </location>
</feature>
<dbReference type="AlphaFoldDB" id="A0A1H8Q3M2"/>
<evidence type="ECO:0000259" key="5">
    <source>
        <dbReference type="PROSITE" id="PS50977"/>
    </source>
</evidence>
<dbReference type="PRINTS" id="PR00455">
    <property type="entry name" value="HTHTETR"/>
</dbReference>
<dbReference type="Gene3D" id="1.10.357.10">
    <property type="entry name" value="Tetracycline Repressor, domain 2"/>
    <property type="match status" value="1"/>
</dbReference>
<dbReference type="OrthoDB" id="3472818at2"/>
<evidence type="ECO:0000256" key="3">
    <source>
        <dbReference type="ARBA" id="ARBA00023163"/>
    </source>
</evidence>
<dbReference type="EMBL" id="FOEE01000001">
    <property type="protein sequence ID" value="SEO48666.1"/>
    <property type="molecule type" value="Genomic_DNA"/>
</dbReference>
<dbReference type="GO" id="GO:0003700">
    <property type="term" value="F:DNA-binding transcription factor activity"/>
    <property type="evidence" value="ECO:0007669"/>
    <property type="project" value="TreeGrafter"/>
</dbReference>
<dbReference type="SUPFAM" id="SSF48498">
    <property type="entry name" value="Tetracyclin repressor-like, C-terminal domain"/>
    <property type="match status" value="1"/>
</dbReference>
<sequence>MTQEERSAPPRRWGTASALLDDDEARRRLMAAAERCIVARGTARVSMAQVADEAGVNRSTLYRYFASRDELLVELVVSRIDAATAEVVESLLDPRDAARSLQEIIVRSISSVAPSPLNAALFSERSHGLVAELELGSERVVDAYLARLRPLLDAWRADGQLRPDLDVRETVRWMIAVSLTLLGSPWRTRSLSERALAVEQYFVRAVVTP</sequence>
<dbReference type="RefSeq" id="WP_091939759.1">
    <property type="nucleotide sequence ID" value="NZ_FOEE01000001.1"/>
</dbReference>